<evidence type="ECO:0000313" key="2">
    <source>
        <dbReference type="Proteomes" id="UP001162992"/>
    </source>
</evidence>
<dbReference type="EMBL" id="CM055095">
    <property type="protein sequence ID" value="KAJ7560566.1"/>
    <property type="molecule type" value="Genomic_DNA"/>
</dbReference>
<proteinExistence type="predicted"/>
<reference evidence="2" key="1">
    <citation type="journal article" date="2024" name="Proc. Natl. Acad. Sci. U.S.A.">
        <title>Extraordinary preservation of gene collinearity over three hundred million years revealed in homosporous lycophytes.</title>
        <authorList>
            <person name="Li C."/>
            <person name="Wickell D."/>
            <person name="Kuo L.Y."/>
            <person name="Chen X."/>
            <person name="Nie B."/>
            <person name="Liao X."/>
            <person name="Peng D."/>
            <person name="Ji J."/>
            <person name="Jenkins J."/>
            <person name="Williams M."/>
            <person name="Shu S."/>
            <person name="Plott C."/>
            <person name="Barry K."/>
            <person name="Rajasekar S."/>
            <person name="Grimwood J."/>
            <person name="Han X."/>
            <person name="Sun S."/>
            <person name="Hou Z."/>
            <person name="He W."/>
            <person name="Dai G."/>
            <person name="Sun C."/>
            <person name="Schmutz J."/>
            <person name="Leebens-Mack J.H."/>
            <person name="Li F.W."/>
            <person name="Wang L."/>
        </authorList>
    </citation>
    <scope>NUCLEOTIDE SEQUENCE [LARGE SCALE GENOMIC DNA]</scope>
    <source>
        <strain evidence="2">cv. PW_Plant_1</strain>
    </source>
</reference>
<accession>A0ACC2E1Z7</accession>
<keyword evidence="2" id="KW-1185">Reference proteome</keyword>
<evidence type="ECO:0000313" key="1">
    <source>
        <dbReference type="EMBL" id="KAJ7560566.1"/>
    </source>
</evidence>
<organism evidence="1 2">
    <name type="scientific">Diphasiastrum complanatum</name>
    <name type="common">Issler's clubmoss</name>
    <name type="synonym">Lycopodium complanatum</name>
    <dbReference type="NCBI Taxonomy" id="34168"/>
    <lineage>
        <taxon>Eukaryota</taxon>
        <taxon>Viridiplantae</taxon>
        <taxon>Streptophyta</taxon>
        <taxon>Embryophyta</taxon>
        <taxon>Tracheophyta</taxon>
        <taxon>Lycopodiopsida</taxon>
        <taxon>Lycopodiales</taxon>
        <taxon>Lycopodiaceae</taxon>
        <taxon>Lycopodioideae</taxon>
        <taxon>Diphasiastrum</taxon>
    </lineage>
</organism>
<sequence length="424" mass="47241">MAYQYELAYVKSIGALLLMCIVIDLLFLSKAVTPMQQRKEHSVKDQLYASKHSSQMSASEIHNHLQALNKPGVKTILSPDGDTIVCVPIDQQLAFDNPLLRNHKIRKQPPSLAGAGVSFTNVKASNQFQQLWQLAGNCPEETIPVRQAKKEDLLRAGSVAPFARKPPENNETLAQKHEHAIAYTGGQYYGAQASINVWKPEVQKNEYSLSQVWAQAGTRQIDLNSVEAGWHVDPALYGDDNPRVFAYWTNDSYNTQGCFNHFCAGFIQVNNNVTLGAAIPYSTYNGAQHEITIAIAKSDKWGDWWVKIGDDFIGYFPAEIIPRLATGTATTLMWGGEVYNTRPSGKHTKTQMGSGVVPYKGYRHASYFTYIFYLNATYYLITPSNLELIQEFPNCYSIGLSPVSDPNEEKSFYYGGPGLNSQCP</sequence>
<protein>
    <submittedName>
        <fullName evidence="1">Uncharacterized protein</fullName>
    </submittedName>
</protein>
<gene>
    <name evidence="1" type="ORF">O6H91_04G135500</name>
</gene>
<name>A0ACC2E1Z7_DIPCM</name>
<dbReference type="Proteomes" id="UP001162992">
    <property type="component" value="Chromosome 4"/>
</dbReference>
<comment type="caution">
    <text evidence="1">The sequence shown here is derived from an EMBL/GenBank/DDBJ whole genome shotgun (WGS) entry which is preliminary data.</text>
</comment>